<organism evidence="1 2">
    <name type="scientific">Panagrellus redivivus</name>
    <name type="common">Microworm</name>
    <dbReference type="NCBI Taxonomy" id="6233"/>
    <lineage>
        <taxon>Eukaryota</taxon>
        <taxon>Metazoa</taxon>
        <taxon>Ecdysozoa</taxon>
        <taxon>Nematoda</taxon>
        <taxon>Chromadorea</taxon>
        <taxon>Rhabditida</taxon>
        <taxon>Tylenchina</taxon>
        <taxon>Panagrolaimomorpha</taxon>
        <taxon>Panagrolaimoidea</taxon>
        <taxon>Panagrolaimidae</taxon>
        <taxon>Panagrellus</taxon>
    </lineage>
</organism>
<evidence type="ECO:0000313" key="1">
    <source>
        <dbReference type="Proteomes" id="UP000492821"/>
    </source>
</evidence>
<accession>A0A7E4ZXY1</accession>
<dbReference type="AlphaFoldDB" id="A0A7E4ZXY1"/>
<reference evidence="2" key="2">
    <citation type="submission" date="2020-10" db="UniProtKB">
        <authorList>
            <consortium name="WormBaseParasite"/>
        </authorList>
    </citation>
    <scope>IDENTIFICATION</scope>
</reference>
<proteinExistence type="predicted"/>
<name>A0A7E4ZXY1_PANRE</name>
<keyword evidence="1" id="KW-1185">Reference proteome</keyword>
<protein>
    <submittedName>
        <fullName evidence="2">Transcriptional regulator</fullName>
    </submittedName>
</protein>
<sequence length="73" mass="8293">MIFGQVETHILNLLLRLSVEEEVISLLFAADETPIEAFHLACRDLLMHAASDDDKSRIARYAENEDVFTALNF</sequence>
<dbReference type="WBParaSite" id="Pan_g2563.t1">
    <property type="protein sequence ID" value="Pan_g2563.t1"/>
    <property type="gene ID" value="Pan_g2563"/>
</dbReference>
<evidence type="ECO:0000313" key="2">
    <source>
        <dbReference type="WBParaSite" id="Pan_g2563.t1"/>
    </source>
</evidence>
<dbReference type="Proteomes" id="UP000492821">
    <property type="component" value="Unassembled WGS sequence"/>
</dbReference>
<reference evidence="1" key="1">
    <citation type="journal article" date="2013" name="Genetics">
        <title>The draft genome and transcriptome of Panagrellus redivivus are shaped by the harsh demands of a free-living lifestyle.</title>
        <authorList>
            <person name="Srinivasan J."/>
            <person name="Dillman A.R."/>
            <person name="Macchietto M.G."/>
            <person name="Heikkinen L."/>
            <person name="Lakso M."/>
            <person name="Fracchia K.M."/>
            <person name="Antoshechkin I."/>
            <person name="Mortazavi A."/>
            <person name="Wong G."/>
            <person name="Sternberg P.W."/>
        </authorList>
    </citation>
    <scope>NUCLEOTIDE SEQUENCE [LARGE SCALE GENOMIC DNA]</scope>
    <source>
        <strain evidence="1">MT8872</strain>
    </source>
</reference>